<feature type="domain" description="VOC" evidence="1">
    <location>
        <begin position="4"/>
        <end position="143"/>
    </location>
</feature>
<evidence type="ECO:0000313" key="2">
    <source>
        <dbReference type="EMBL" id="MFM0239766.1"/>
    </source>
</evidence>
<sequence length="189" mass="21098">MTRGVHHLVLCTDDMKKTIDFYVDVVGAPLIHVMKVPPGLGLGPRNRGNPPYENCRHYFFDMGNDSMLAFFEIPRGAESQHNRNAIGAMQHVAFVVTASQFAGLEARLRQHGVQYIPSVEQGPGMFGIYFYDPHGTRLEFACQPEDGDEQQIVGFFTQTKSQARAELESLPGVTDEWVARRLSAMPGQD</sequence>
<protein>
    <submittedName>
        <fullName evidence="2">VOC family protein</fullName>
    </submittedName>
</protein>
<dbReference type="InterPro" id="IPR004360">
    <property type="entry name" value="Glyas_Fos-R_dOase_dom"/>
</dbReference>
<dbReference type="PROSITE" id="PS51819">
    <property type="entry name" value="VOC"/>
    <property type="match status" value="1"/>
</dbReference>
<proteinExistence type="predicted"/>
<accession>A0ABW9BKU2</accession>
<dbReference type="InterPro" id="IPR037523">
    <property type="entry name" value="VOC_core"/>
</dbReference>
<dbReference type="PANTHER" id="PTHR21366:SF31">
    <property type="entry name" value="METALLOTHIOL TRANSFERASE FOSB"/>
    <property type="match status" value="1"/>
</dbReference>
<dbReference type="SUPFAM" id="SSF54593">
    <property type="entry name" value="Glyoxalase/Bleomycin resistance protein/Dihydroxybiphenyl dioxygenase"/>
    <property type="match status" value="1"/>
</dbReference>
<keyword evidence="3" id="KW-1185">Reference proteome</keyword>
<dbReference type="PANTHER" id="PTHR21366">
    <property type="entry name" value="GLYOXALASE FAMILY PROTEIN"/>
    <property type="match status" value="1"/>
</dbReference>
<dbReference type="InterPro" id="IPR029068">
    <property type="entry name" value="Glyas_Bleomycin-R_OHBP_Dase"/>
</dbReference>
<evidence type="ECO:0000313" key="3">
    <source>
        <dbReference type="Proteomes" id="UP001629274"/>
    </source>
</evidence>
<organism evidence="2 3">
    <name type="scientific">Paraburkholderia phytofirmans</name>
    <dbReference type="NCBI Taxonomy" id="261302"/>
    <lineage>
        <taxon>Bacteria</taxon>
        <taxon>Pseudomonadati</taxon>
        <taxon>Pseudomonadota</taxon>
        <taxon>Betaproteobacteria</taxon>
        <taxon>Burkholderiales</taxon>
        <taxon>Burkholderiaceae</taxon>
        <taxon>Paraburkholderia</taxon>
    </lineage>
</organism>
<name>A0ABW9BKU2_9BURK</name>
<dbReference type="RefSeq" id="WP_408511398.1">
    <property type="nucleotide sequence ID" value="NZ_JAQQDR010000005.1"/>
</dbReference>
<dbReference type="EMBL" id="JAQQDR010000005">
    <property type="protein sequence ID" value="MFM0239766.1"/>
    <property type="molecule type" value="Genomic_DNA"/>
</dbReference>
<comment type="caution">
    <text evidence="2">The sequence shown here is derived from an EMBL/GenBank/DDBJ whole genome shotgun (WGS) entry which is preliminary data.</text>
</comment>
<dbReference type="Proteomes" id="UP001629274">
    <property type="component" value="Unassembled WGS sequence"/>
</dbReference>
<gene>
    <name evidence="2" type="ORF">PQR03_16680</name>
</gene>
<evidence type="ECO:0000259" key="1">
    <source>
        <dbReference type="PROSITE" id="PS51819"/>
    </source>
</evidence>
<dbReference type="InterPro" id="IPR050383">
    <property type="entry name" value="GlyoxalaseI/FosfomycinResist"/>
</dbReference>
<dbReference type="Pfam" id="PF00903">
    <property type="entry name" value="Glyoxalase"/>
    <property type="match status" value="1"/>
</dbReference>
<dbReference type="Gene3D" id="3.10.180.10">
    <property type="entry name" value="2,3-Dihydroxybiphenyl 1,2-Dioxygenase, domain 1"/>
    <property type="match status" value="1"/>
</dbReference>
<reference evidence="2 3" key="1">
    <citation type="journal article" date="2024" name="Chem. Sci.">
        <title>Discovery of megapolipeptins by genome mining of a Burkholderiales bacteria collection.</title>
        <authorList>
            <person name="Paulo B.S."/>
            <person name="Recchia M.J.J."/>
            <person name="Lee S."/>
            <person name="Fergusson C.H."/>
            <person name="Romanowski S.B."/>
            <person name="Hernandez A."/>
            <person name="Krull N."/>
            <person name="Liu D.Y."/>
            <person name="Cavanagh H."/>
            <person name="Bos A."/>
            <person name="Gray C.A."/>
            <person name="Murphy B.T."/>
            <person name="Linington R.G."/>
            <person name="Eustaquio A.S."/>
        </authorList>
    </citation>
    <scope>NUCLEOTIDE SEQUENCE [LARGE SCALE GENOMIC DNA]</scope>
    <source>
        <strain evidence="2 3">RL17-351-BIE-A</strain>
    </source>
</reference>